<keyword evidence="2" id="KW-1133">Transmembrane helix</keyword>
<accession>A0A1G6GCT0</accession>
<keyword evidence="4" id="KW-1185">Reference proteome</keyword>
<protein>
    <recommendedName>
        <fullName evidence="5">DUF2335 domain-containing protein</fullName>
    </recommendedName>
</protein>
<keyword evidence="2" id="KW-0472">Membrane</keyword>
<reference evidence="3 4" key="1">
    <citation type="submission" date="2016-06" db="EMBL/GenBank/DDBJ databases">
        <authorList>
            <person name="Olsen C.W."/>
            <person name="Carey S."/>
            <person name="Hinshaw L."/>
            <person name="Karasin A.I."/>
        </authorList>
    </citation>
    <scope>NUCLEOTIDE SEQUENCE [LARGE SCALE GENOMIC DNA]</scope>
    <source>
        <strain evidence="3 4">LZ-22</strain>
    </source>
</reference>
<evidence type="ECO:0008006" key="5">
    <source>
        <dbReference type="Google" id="ProtNLM"/>
    </source>
</evidence>
<feature type="compositionally biased region" description="Polar residues" evidence="1">
    <location>
        <begin position="1"/>
        <end position="20"/>
    </location>
</feature>
<evidence type="ECO:0000313" key="3">
    <source>
        <dbReference type="EMBL" id="SDB79791.1"/>
    </source>
</evidence>
<sequence length="215" mass="22804">MVNAGQVPSESPRPNQPNSYGQVNQPGPSNQQNPYGQGNQPGAYGQPNQQGPYGQPNQQGPYGQPNQQGPYGQPNQPGSYDPRAGSAYRLPAEQHGPGGLVDPADARATLEARKELGPDMDQALVDSFTARVEQALVARGGFEEAERQRQADLARVESKNQMVLGIVSLSLAIPLTAIFAGISGLLGGIIVWVGIVLVNMAYAMRKGHRGPESHS</sequence>
<keyword evidence="2" id="KW-0812">Transmembrane</keyword>
<organism evidence="3 4">
    <name type="scientific">Raineyella antarctica</name>
    <dbReference type="NCBI Taxonomy" id="1577474"/>
    <lineage>
        <taxon>Bacteria</taxon>
        <taxon>Bacillati</taxon>
        <taxon>Actinomycetota</taxon>
        <taxon>Actinomycetes</taxon>
        <taxon>Propionibacteriales</taxon>
        <taxon>Propionibacteriaceae</taxon>
        <taxon>Raineyella</taxon>
    </lineage>
</organism>
<proteinExistence type="predicted"/>
<dbReference type="AlphaFoldDB" id="A0A1G6GCT0"/>
<evidence type="ECO:0000313" key="4">
    <source>
        <dbReference type="Proteomes" id="UP000199086"/>
    </source>
</evidence>
<dbReference type="EMBL" id="FMYF01000001">
    <property type="protein sequence ID" value="SDB79791.1"/>
    <property type="molecule type" value="Genomic_DNA"/>
</dbReference>
<name>A0A1G6GCT0_9ACTN</name>
<evidence type="ECO:0000256" key="2">
    <source>
        <dbReference type="SAM" id="Phobius"/>
    </source>
</evidence>
<dbReference type="Proteomes" id="UP000199086">
    <property type="component" value="Unassembled WGS sequence"/>
</dbReference>
<feature type="compositionally biased region" description="Low complexity" evidence="1">
    <location>
        <begin position="21"/>
        <end position="78"/>
    </location>
</feature>
<evidence type="ECO:0000256" key="1">
    <source>
        <dbReference type="SAM" id="MobiDB-lite"/>
    </source>
</evidence>
<feature type="transmembrane region" description="Helical" evidence="2">
    <location>
        <begin position="185"/>
        <end position="204"/>
    </location>
</feature>
<gene>
    <name evidence="3" type="ORF">GA0111570_10160</name>
</gene>
<feature type="region of interest" description="Disordered" evidence="1">
    <location>
        <begin position="1"/>
        <end position="101"/>
    </location>
</feature>
<dbReference type="STRING" id="1577474.GA0111570_10160"/>